<dbReference type="Proteomes" id="UP000573327">
    <property type="component" value="Unassembled WGS sequence"/>
</dbReference>
<gene>
    <name evidence="1" type="ORF">F4556_004708</name>
</gene>
<protein>
    <submittedName>
        <fullName evidence="1">Uncharacterized protein</fullName>
    </submittedName>
</protein>
<organism evidence="1 2">
    <name type="scientific">Kitasatospora gansuensis</name>
    <dbReference type="NCBI Taxonomy" id="258050"/>
    <lineage>
        <taxon>Bacteria</taxon>
        <taxon>Bacillati</taxon>
        <taxon>Actinomycetota</taxon>
        <taxon>Actinomycetes</taxon>
        <taxon>Kitasatosporales</taxon>
        <taxon>Streptomycetaceae</taxon>
        <taxon>Kitasatospora</taxon>
    </lineage>
</organism>
<comment type="caution">
    <text evidence="1">The sequence shown here is derived from an EMBL/GenBank/DDBJ whole genome shotgun (WGS) entry which is preliminary data.</text>
</comment>
<evidence type="ECO:0000313" key="1">
    <source>
        <dbReference type="EMBL" id="MBB4949173.1"/>
    </source>
</evidence>
<dbReference type="AlphaFoldDB" id="A0A7W7SEV7"/>
<proteinExistence type="predicted"/>
<keyword evidence="2" id="KW-1185">Reference proteome</keyword>
<accession>A0A7W7SEV7</accession>
<reference evidence="1 2" key="1">
    <citation type="submission" date="2020-08" db="EMBL/GenBank/DDBJ databases">
        <title>Sequencing the genomes of 1000 actinobacteria strains.</title>
        <authorList>
            <person name="Klenk H.-P."/>
        </authorList>
    </citation>
    <scope>NUCLEOTIDE SEQUENCE [LARGE SCALE GENOMIC DNA]</scope>
    <source>
        <strain evidence="1 2">DSM 44786</strain>
    </source>
</reference>
<name>A0A7W7SEV7_9ACTN</name>
<dbReference type="EMBL" id="JACHJR010000001">
    <property type="protein sequence ID" value="MBB4949173.1"/>
    <property type="molecule type" value="Genomic_DNA"/>
</dbReference>
<evidence type="ECO:0000313" key="2">
    <source>
        <dbReference type="Proteomes" id="UP000573327"/>
    </source>
</evidence>
<sequence length="38" mass="4110">MYTVALVCEAVVVKLTESFWKAPPVPGVQVLVPPSTPR</sequence>